<dbReference type="RefSeq" id="WP_219545708.1">
    <property type="nucleotide sequence ID" value="NZ_JAHKRN010000018.1"/>
</dbReference>
<dbReference type="Pfam" id="PF12770">
    <property type="entry name" value="CHAT"/>
    <property type="match status" value="1"/>
</dbReference>
<name>A0ABW1BZ71_9ACTN</name>
<evidence type="ECO:0000313" key="3">
    <source>
        <dbReference type="Proteomes" id="UP001596096"/>
    </source>
</evidence>
<comment type="caution">
    <text evidence="2">The sequence shown here is derived from an EMBL/GenBank/DDBJ whole genome shotgun (WGS) entry which is preliminary data.</text>
</comment>
<dbReference type="EMBL" id="JBHSNW010000011">
    <property type="protein sequence ID" value="MFC5817941.1"/>
    <property type="molecule type" value="Genomic_DNA"/>
</dbReference>
<evidence type="ECO:0000313" key="2">
    <source>
        <dbReference type="EMBL" id="MFC5817941.1"/>
    </source>
</evidence>
<sequence>MSGPREPGDSHDVLAMVFARPKEALQAARAILAGRRGPYDSSIARQAIGILHREFGDIEAAIGELRQAVRLARRSGSPDREADVLATLGIALVHHGRTRSGLSALDSAAGRATGTTRARVLFRRAGARWILGRHGDALDDLGVAAPALRRAGDTVWAARALSLRGHVQLALGGVRAADADFRTAQRMFATTRQEHDSVVAVQNRGVAAFVAGDLPTALALLDEADQGFQRLGTPMPDLVADRCAVMLAAGLAREALEQADAGLRLIARLRGQATRRAELLLLAARAALLAADPATARERAAEARALFARQRRAWWAEHARLILVQAGLAEGATPRLLADARRLAGRLGELGSPDAWQAHLLAGRIALKLGRTAEADSHLTAAARARHGGSATARAGGWLAEALLAEAAGQPRRLLRACRAGLELIEEHRLTFGSSELRALVTAQGAELVELALRHLRRAGRSRELLGWTERWRATAIAVPPAPPADDQELLGRLAALRRVDQLLAAARSGGAASAPRLERERAALEARVRAGTLRLRGPGWREERGFDCRRVLDALGPGGRLAELVLIDGTLHVLLCGDGRVRSYAVGPAERAVAETEFARSRLRRLAYQLRPDPGELAALGRRLEEAVLGPVAPLLAGGPCVVVPPSVLHAAPWGLLPSLRETAFSVAPSAAAWLRARASAPPPGGVVLVGGPDVPNAKAEIQAIEELYEDPGPTVLEGGTATAQAVLEAMDGCRLAHVAAHGTFRADSPMFSSLHLDDGPLTGYDLERLRRAPYRLVLSSCDSAQMAAVGADELLGLATALLHLGTAGIVASVVPVNDENAVPLMVRLHAGLSSGLGLAEALRRARGDDVSFIAIGA</sequence>
<reference evidence="3" key="1">
    <citation type="journal article" date="2019" name="Int. J. Syst. Evol. Microbiol.">
        <title>The Global Catalogue of Microorganisms (GCM) 10K type strain sequencing project: providing services to taxonomists for standard genome sequencing and annotation.</title>
        <authorList>
            <consortium name="The Broad Institute Genomics Platform"/>
            <consortium name="The Broad Institute Genome Sequencing Center for Infectious Disease"/>
            <person name="Wu L."/>
            <person name="Ma J."/>
        </authorList>
    </citation>
    <scope>NUCLEOTIDE SEQUENCE [LARGE SCALE GENOMIC DNA]</scope>
    <source>
        <strain evidence="3">CGMCC 4.7106</strain>
    </source>
</reference>
<dbReference type="Proteomes" id="UP001596096">
    <property type="component" value="Unassembled WGS sequence"/>
</dbReference>
<gene>
    <name evidence="2" type="ORF">ACFPUY_22805</name>
</gene>
<evidence type="ECO:0000259" key="1">
    <source>
        <dbReference type="Pfam" id="PF12770"/>
    </source>
</evidence>
<protein>
    <submittedName>
        <fullName evidence="2">CHAT domain-containing protein</fullName>
    </submittedName>
</protein>
<keyword evidence="3" id="KW-1185">Reference proteome</keyword>
<proteinExistence type="predicted"/>
<accession>A0ABW1BZ71</accession>
<dbReference type="InterPro" id="IPR024983">
    <property type="entry name" value="CHAT_dom"/>
</dbReference>
<organism evidence="2 3">
    <name type="scientific">Nonomuraea harbinensis</name>
    <dbReference type="NCBI Taxonomy" id="1286938"/>
    <lineage>
        <taxon>Bacteria</taxon>
        <taxon>Bacillati</taxon>
        <taxon>Actinomycetota</taxon>
        <taxon>Actinomycetes</taxon>
        <taxon>Streptosporangiales</taxon>
        <taxon>Streptosporangiaceae</taxon>
        <taxon>Nonomuraea</taxon>
    </lineage>
</organism>
<feature type="domain" description="CHAT" evidence="1">
    <location>
        <begin position="620"/>
        <end position="848"/>
    </location>
</feature>